<reference evidence="2" key="1">
    <citation type="submission" date="2014-09" db="EMBL/GenBank/DDBJ databases">
        <authorList>
            <person name="Magalhaes I.L.F."/>
            <person name="Oliveira U."/>
            <person name="Santos F.R."/>
            <person name="Vidigal T.H.D.A."/>
            <person name="Brescovit A.D."/>
            <person name="Santos A.J."/>
        </authorList>
    </citation>
    <scope>NUCLEOTIDE SEQUENCE</scope>
    <source>
        <tissue evidence="2">Shoot tissue taken approximately 20 cm above the soil surface</tissue>
    </source>
</reference>
<reference evidence="2" key="2">
    <citation type="journal article" date="2015" name="Data Brief">
        <title>Shoot transcriptome of the giant reed, Arundo donax.</title>
        <authorList>
            <person name="Barrero R.A."/>
            <person name="Guerrero F.D."/>
            <person name="Moolhuijzen P."/>
            <person name="Goolsby J.A."/>
            <person name="Tidwell J."/>
            <person name="Bellgard S.E."/>
            <person name="Bellgard M.I."/>
        </authorList>
    </citation>
    <scope>NUCLEOTIDE SEQUENCE</scope>
    <source>
        <tissue evidence="2">Shoot tissue taken approximately 20 cm above the soil surface</tissue>
    </source>
</reference>
<protein>
    <submittedName>
        <fullName evidence="2">Uncharacterized protein</fullName>
    </submittedName>
</protein>
<keyword evidence="1" id="KW-0812">Transmembrane</keyword>
<keyword evidence="1" id="KW-0472">Membrane</keyword>
<feature type="transmembrane region" description="Helical" evidence="1">
    <location>
        <begin position="6"/>
        <end position="25"/>
    </location>
</feature>
<dbReference type="AlphaFoldDB" id="A0A0A9ALD0"/>
<accession>A0A0A9ALD0</accession>
<proteinExistence type="predicted"/>
<keyword evidence="1" id="KW-1133">Transmembrane helix</keyword>
<evidence type="ECO:0000313" key="2">
    <source>
        <dbReference type="EMBL" id="JAD49745.1"/>
    </source>
</evidence>
<sequence>MQFDHISVRIGLWFVVSVQFSIFFIPEIHAGWINSEFNILAF</sequence>
<name>A0A0A9ALD0_ARUDO</name>
<organism evidence="2">
    <name type="scientific">Arundo donax</name>
    <name type="common">Giant reed</name>
    <name type="synonym">Donax arundinaceus</name>
    <dbReference type="NCBI Taxonomy" id="35708"/>
    <lineage>
        <taxon>Eukaryota</taxon>
        <taxon>Viridiplantae</taxon>
        <taxon>Streptophyta</taxon>
        <taxon>Embryophyta</taxon>
        <taxon>Tracheophyta</taxon>
        <taxon>Spermatophyta</taxon>
        <taxon>Magnoliopsida</taxon>
        <taxon>Liliopsida</taxon>
        <taxon>Poales</taxon>
        <taxon>Poaceae</taxon>
        <taxon>PACMAD clade</taxon>
        <taxon>Arundinoideae</taxon>
        <taxon>Arundineae</taxon>
        <taxon>Arundo</taxon>
    </lineage>
</organism>
<dbReference type="EMBL" id="GBRH01248150">
    <property type="protein sequence ID" value="JAD49745.1"/>
    <property type="molecule type" value="Transcribed_RNA"/>
</dbReference>
<evidence type="ECO:0000256" key="1">
    <source>
        <dbReference type="SAM" id="Phobius"/>
    </source>
</evidence>